<protein>
    <recommendedName>
        <fullName evidence="3">Alpha-L-rhamnosidase six-hairpin glycosidase domain-containing protein</fullName>
    </recommendedName>
</protein>
<evidence type="ECO:0000313" key="2">
    <source>
        <dbReference type="Proteomes" id="UP000679126"/>
    </source>
</evidence>
<accession>A0ABS3YGW9</accession>
<gene>
    <name evidence="1" type="ORF">J7I43_17030</name>
</gene>
<dbReference type="InterPro" id="IPR008928">
    <property type="entry name" value="6-hairpin_glycosidase_sf"/>
</dbReference>
<proteinExistence type="predicted"/>
<evidence type="ECO:0008006" key="3">
    <source>
        <dbReference type="Google" id="ProtNLM"/>
    </source>
</evidence>
<sequence length="742" mass="84278">MNGFSPWYASVYQSLTDGAVQTLYNHSLHGYSVQAKLSEHALWLVIDWPKGGSIALRTAYAPDQALQLTGTKTSAGGIRFLLGSPLGEHVVDLKFDPADLPLFHCSVSFTPTQPLMFPFWPRDLVMLGKSAHPSGHVHISQKGHRSGLLYFSLTKPVIGSVLYFQHLGSLKDYNEDTHTEAADTVGGQWPEIGFALPAGTKPLKTGKNYMLSNVTLLLSDAIPKTEFEKAEQFLQMLSEIYLHMPKPGTDYHNWPDILQKSLHNLQHNPGCWQQFEQNAFLNAYVSDYKTPPEIMVQMAVLLPLMDYAEWSRTEIALVDVMKKGIPAFFDDQIDAIGRWLTSQEDKLDQSEEHKKTRVMDSWYLHHPLLNLSRLAEKGDKMAKDIFLTSLEFVIKVARHFKYEWPVFYNLDTLEVVKAETQPGKGGEKDVAGIYAHILLQAYELTGLQRYLTEAKKAARSLNGKGFDLFYQANNTAFTAKALLKLFKFTGDKNYLRLSYLCLANLLRNTAIWDCQYGNGKNISTFFTLFPLDDAPYTAVYEELECFSSFHEYIRLAQDVDILPSISLLLAEYVRYMLHRAIYYYPPALPEDMISKEPKTGEIDKRLWIPLEDLQFGFNQSGTVGQEVYGAGLAFAMVPRHYFKLPHADIMLFIDYPTFNHKNTRSGSLQFDVKGDQRLTCRMIFLPLNGKKTGPVKVTGRRNEHTSVYQPRREKDGSISVQVHGNQKIIVELNKTIKHGKRS</sequence>
<dbReference type="EMBL" id="JAGHKP010000003">
    <property type="protein sequence ID" value="MBO9153935.1"/>
    <property type="molecule type" value="Genomic_DNA"/>
</dbReference>
<comment type="caution">
    <text evidence="1">The sequence shown here is derived from an EMBL/GenBank/DDBJ whole genome shotgun (WGS) entry which is preliminary data.</text>
</comment>
<keyword evidence="2" id="KW-1185">Reference proteome</keyword>
<dbReference type="Proteomes" id="UP000679126">
    <property type="component" value="Unassembled WGS sequence"/>
</dbReference>
<dbReference type="RefSeq" id="WP_209147058.1">
    <property type="nucleotide sequence ID" value="NZ_JAGHKP010000003.1"/>
</dbReference>
<organism evidence="1 2">
    <name type="scientific">Chitinophaga chungangae</name>
    <dbReference type="NCBI Taxonomy" id="2821488"/>
    <lineage>
        <taxon>Bacteria</taxon>
        <taxon>Pseudomonadati</taxon>
        <taxon>Bacteroidota</taxon>
        <taxon>Chitinophagia</taxon>
        <taxon>Chitinophagales</taxon>
        <taxon>Chitinophagaceae</taxon>
        <taxon>Chitinophaga</taxon>
    </lineage>
</organism>
<dbReference type="SUPFAM" id="SSF48208">
    <property type="entry name" value="Six-hairpin glycosidases"/>
    <property type="match status" value="1"/>
</dbReference>
<name>A0ABS3YGW9_9BACT</name>
<reference evidence="2" key="1">
    <citation type="submission" date="2021-03" db="EMBL/GenBank/DDBJ databases">
        <title>Assistant Professor.</title>
        <authorList>
            <person name="Huq M.A."/>
        </authorList>
    </citation>
    <scope>NUCLEOTIDE SEQUENCE [LARGE SCALE GENOMIC DNA]</scope>
    <source>
        <strain evidence="2">MAH-28</strain>
    </source>
</reference>
<evidence type="ECO:0000313" key="1">
    <source>
        <dbReference type="EMBL" id="MBO9153935.1"/>
    </source>
</evidence>